<comment type="caution">
    <text evidence="1">The sequence shown here is derived from an EMBL/GenBank/DDBJ whole genome shotgun (WGS) entry which is preliminary data.</text>
</comment>
<reference evidence="1" key="2">
    <citation type="submission" date="2023-03" db="EMBL/GenBank/DDBJ databases">
        <authorList>
            <person name="Obshta O."/>
            <person name="Zabrodski M.W."/>
            <person name="Soomro T."/>
            <person name="Wilson G."/>
            <person name="Masood F."/>
            <person name="Thebeau J."/>
            <person name="Bezerra Da Silva M.C."/>
            <person name="Raza F."/>
            <person name="Biganski S."/>
            <person name="Jose M."/>
            <person name="Camilli M."/>
            <person name="Kozii I.V."/>
            <person name="Kozii R.V."/>
            <person name="Simko E."/>
            <person name="Wood S.C."/>
        </authorList>
    </citation>
    <scope>NUCLEOTIDE SEQUENCE</scope>
    <source>
        <strain evidence="1">PL001</strain>
    </source>
</reference>
<accession>A0AAP5JQT9</accession>
<gene>
    <name evidence="1" type="ORF">P7H09_00695</name>
</gene>
<dbReference type="RefSeq" id="WP_036658279.1">
    <property type="nucleotide sequence ID" value="NZ_CBCRXL010000028.1"/>
</dbReference>
<evidence type="ECO:0000313" key="2">
    <source>
        <dbReference type="Proteomes" id="UP001259239"/>
    </source>
</evidence>
<protein>
    <submittedName>
        <fullName evidence="1">Uncharacterized protein</fullName>
    </submittedName>
</protein>
<reference evidence="1" key="1">
    <citation type="journal article" date="2023" name="J. Vet. Diagn. Invest.">
        <title>Oxytetracycline-resistant Paenibacillus larvae identified in commercial beekeeping operations in Saskatchewan using pooled honey sampling.</title>
        <authorList>
            <person name="Obshta O."/>
            <person name="Zabrodski M.W."/>
            <person name="Soomro T."/>
            <person name="Wilson G."/>
            <person name="Masood F."/>
            <person name="Thebeau J."/>
            <person name="Silva M.C.B."/>
            <person name="Biganski S."/>
            <person name="Kozii I.V."/>
            <person name="Koziy R.V."/>
            <person name="Raza M.F."/>
            <person name="Jose M.S."/>
            <person name="Simko E."/>
            <person name="Wood S.C."/>
        </authorList>
    </citation>
    <scope>NUCLEOTIDE SEQUENCE</scope>
    <source>
        <strain evidence="1">PL001</strain>
    </source>
</reference>
<proteinExistence type="predicted"/>
<dbReference type="AlphaFoldDB" id="A0AAP5JQT9"/>
<name>A0AAP5JQT9_9BACL</name>
<evidence type="ECO:0000313" key="1">
    <source>
        <dbReference type="EMBL" id="MDT2249953.1"/>
    </source>
</evidence>
<dbReference type="EMBL" id="JARQGV010000004">
    <property type="protein sequence ID" value="MDT2249953.1"/>
    <property type="molecule type" value="Genomic_DNA"/>
</dbReference>
<sequence>MNRRSFLKWMLAFLAVLAASFAFIPLGKWLRTTLNINVLKEKRRGRNPKYLSGMTDRFWVYL</sequence>
<dbReference type="Proteomes" id="UP001259239">
    <property type="component" value="Unassembled WGS sequence"/>
</dbReference>
<organism evidence="1 2">
    <name type="scientific">Paenibacillus larvae</name>
    <dbReference type="NCBI Taxonomy" id="1464"/>
    <lineage>
        <taxon>Bacteria</taxon>
        <taxon>Bacillati</taxon>
        <taxon>Bacillota</taxon>
        <taxon>Bacilli</taxon>
        <taxon>Bacillales</taxon>
        <taxon>Paenibacillaceae</taxon>
        <taxon>Paenibacillus</taxon>
    </lineage>
</organism>